<dbReference type="PRINTS" id="PR00792">
    <property type="entry name" value="PEPSIN"/>
</dbReference>
<dbReference type="FunFam" id="2.40.70.10:FF:000018">
    <property type="entry name" value="Aspartic proteinase-like protein 2"/>
    <property type="match status" value="1"/>
</dbReference>
<dbReference type="InterPro" id="IPR001461">
    <property type="entry name" value="Aspartic_peptidase_A1"/>
</dbReference>
<evidence type="ECO:0000259" key="8">
    <source>
        <dbReference type="PROSITE" id="PS51767"/>
    </source>
</evidence>
<accession>A0A2U1MIS6</accession>
<dbReference type="InterPro" id="IPR033121">
    <property type="entry name" value="PEPTIDASE_A1"/>
</dbReference>
<dbReference type="AlphaFoldDB" id="A0A2U1MIS6"/>
<dbReference type="PROSITE" id="PS51767">
    <property type="entry name" value="PEPTIDASE_A1"/>
    <property type="match status" value="1"/>
</dbReference>
<reference evidence="9 10" key="1">
    <citation type="journal article" date="2018" name="Mol. Plant">
        <title>The genome of Artemisia annua provides insight into the evolution of Asteraceae family and artemisinin biosynthesis.</title>
        <authorList>
            <person name="Shen Q."/>
            <person name="Zhang L."/>
            <person name="Liao Z."/>
            <person name="Wang S."/>
            <person name="Yan T."/>
            <person name="Shi P."/>
            <person name="Liu M."/>
            <person name="Fu X."/>
            <person name="Pan Q."/>
            <person name="Wang Y."/>
            <person name="Lv Z."/>
            <person name="Lu X."/>
            <person name="Zhang F."/>
            <person name="Jiang W."/>
            <person name="Ma Y."/>
            <person name="Chen M."/>
            <person name="Hao X."/>
            <person name="Li L."/>
            <person name="Tang Y."/>
            <person name="Lv G."/>
            <person name="Zhou Y."/>
            <person name="Sun X."/>
            <person name="Brodelius P.E."/>
            <person name="Rose J.K.C."/>
            <person name="Tang K."/>
        </authorList>
    </citation>
    <scope>NUCLEOTIDE SEQUENCE [LARGE SCALE GENOMIC DNA]</scope>
    <source>
        <strain evidence="10">cv. Huhao1</strain>
        <tissue evidence="9">Leaf</tissue>
    </source>
</reference>
<keyword evidence="10" id="KW-1185">Reference proteome</keyword>
<dbReference type="InterPro" id="IPR021109">
    <property type="entry name" value="Peptidase_aspartic_dom_sf"/>
</dbReference>
<sequence>MVLGVAILLYKTTTVVQRLPVTNLKLERVEDSRDVNEVIRKDSRRIERVLKEQQPQVVEFFVFGGYQEVDGLPVTNLKLERVEDSRDVNEVIKKDSRRIERVLKEQQPQVVEFFVFGGYEEVDGLYYAKIQLGTPSRNYYVRIDTGMDALWVDCRPCKDCYKSSTTNANLYSPSRSSTSRIISCSEGPCSQPAQSSDTNCSTNHCGYTFRDVNGSVKYSGYYVSDVIQVTTVGVGSRLSKTSANVTFGCSTYITPKWDKSVIVLDGVFGFGQQGFSIMSQLSSQGVTPNEFMHCFSGSIYGGGSLLIGHILEPNVIYTPLVQSQSRYHVNLESISVKGHPLSIDPAIFALSDNRGGTIIDSGTSRAYLPKEAHSSFVDAIKRSVSKSVQPFVLKGNRCFVITSSLSKSFPNVSLNFVGGASMQLRPQDYLFQISEVGPEVWCIGFLKSPDERMTVLGDLVLKDKIIVYDLGGQRIGWLDHDYLVLKDKIIVYDLGGQRIGWLDHDWFIISAAVVFFTSVMENTFNSSSIVGTGNVNVDEFSSGTPGSPPSSDRVPDGAAGPALWRARAVARRGPAPTDCRAPSSPARARAAPPAEGPPSVGARAGAGGRGGSSLFEGRCRGGS</sequence>
<gene>
    <name evidence="9" type="ORF">CTI12_AA375720</name>
</gene>
<dbReference type="PANTHER" id="PTHR13683">
    <property type="entry name" value="ASPARTYL PROTEASES"/>
    <property type="match status" value="1"/>
</dbReference>
<protein>
    <submittedName>
        <fullName evidence="9">Aspartic peptidase A1 family</fullName>
    </submittedName>
</protein>
<dbReference type="InterPro" id="IPR032861">
    <property type="entry name" value="TAXi_N"/>
</dbReference>
<comment type="similarity">
    <text evidence="1">Belongs to the peptidase A1 family.</text>
</comment>
<feature type="domain" description="Peptidase A1" evidence="8">
    <location>
        <begin position="126"/>
        <end position="478"/>
    </location>
</feature>
<evidence type="ECO:0000256" key="7">
    <source>
        <dbReference type="SAM" id="MobiDB-lite"/>
    </source>
</evidence>
<evidence type="ECO:0000256" key="2">
    <source>
        <dbReference type="ARBA" id="ARBA00022670"/>
    </source>
</evidence>
<organism evidence="9 10">
    <name type="scientific">Artemisia annua</name>
    <name type="common">Sweet wormwood</name>
    <dbReference type="NCBI Taxonomy" id="35608"/>
    <lineage>
        <taxon>Eukaryota</taxon>
        <taxon>Viridiplantae</taxon>
        <taxon>Streptophyta</taxon>
        <taxon>Embryophyta</taxon>
        <taxon>Tracheophyta</taxon>
        <taxon>Spermatophyta</taxon>
        <taxon>Magnoliopsida</taxon>
        <taxon>eudicotyledons</taxon>
        <taxon>Gunneridae</taxon>
        <taxon>Pentapetalae</taxon>
        <taxon>asterids</taxon>
        <taxon>campanulids</taxon>
        <taxon>Asterales</taxon>
        <taxon>Asteraceae</taxon>
        <taxon>Asteroideae</taxon>
        <taxon>Anthemideae</taxon>
        <taxon>Artemisiinae</taxon>
        <taxon>Artemisia</taxon>
    </lineage>
</organism>
<dbReference type="Pfam" id="PF14543">
    <property type="entry name" value="TAXi_N"/>
    <property type="match status" value="1"/>
</dbReference>
<evidence type="ECO:0000256" key="1">
    <source>
        <dbReference type="ARBA" id="ARBA00007447"/>
    </source>
</evidence>
<dbReference type="CDD" id="cd05476">
    <property type="entry name" value="pepsin_A_like_plant"/>
    <property type="match status" value="1"/>
</dbReference>
<name>A0A2U1MIS6_ARTAN</name>
<dbReference type="GO" id="GO:0004190">
    <property type="term" value="F:aspartic-type endopeptidase activity"/>
    <property type="evidence" value="ECO:0007669"/>
    <property type="project" value="UniProtKB-KW"/>
</dbReference>
<evidence type="ECO:0000256" key="6">
    <source>
        <dbReference type="PIRSR" id="PIRSR601461-1"/>
    </source>
</evidence>
<dbReference type="SUPFAM" id="SSF50630">
    <property type="entry name" value="Acid proteases"/>
    <property type="match status" value="1"/>
</dbReference>
<dbReference type="Proteomes" id="UP000245207">
    <property type="component" value="Unassembled WGS sequence"/>
</dbReference>
<feature type="active site" evidence="6">
    <location>
        <position position="144"/>
    </location>
</feature>
<keyword evidence="2" id="KW-0645">Protease</keyword>
<keyword evidence="5" id="KW-0325">Glycoprotein</keyword>
<dbReference type="OrthoDB" id="2747330at2759"/>
<evidence type="ECO:0000313" key="10">
    <source>
        <dbReference type="Proteomes" id="UP000245207"/>
    </source>
</evidence>
<dbReference type="InterPro" id="IPR032799">
    <property type="entry name" value="TAXi_C"/>
</dbReference>
<dbReference type="PANTHER" id="PTHR13683:SF810">
    <property type="entry name" value="NEPENTHESIN"/>
    <property type="match status" value="1"/>
</dbReference>
<dbReference type="Pfam" id="PF14541">
    <property type="entry name" value="TAXi_C"/>
    <property type="match status" value="1"/>
</dbReference>
<evidence type="ECO:0000256" key="3">
    <source>
        <dbReference type="ARBA" id="ARBA00022750"/>
    </source>
</evidence>
<keyword evidence="4" id="KW-0378">Hydrolase</keyword>
<evidence type="ECO:0000256" key="5">
    <source>
        <dbReference type="ARBA" id="ARBA00023180"/>
    </source>
</evidence>
<keyword evidence="3" id="KW-0064">Aspartyl protease</keyword>
<dbReference type="Gene3D" id="2.40.70.10">
    <property type="entry name" value="Acid Proteases"/>
    <property type="match status" value="2"/>
</dbReference>
<dbReference type="EMBL" id="PKPP01005178">
    <property type="protein sequence ID" value="PWA61129.1"/>
    <property type="molecule type" value="Genomic_DNA"/>
</dbReference>
<proteinExistence type="inferred from homology"/>
<evidence type="ECO:0000313" key="9">
    <source>
        <dbReference type="EMBL" id="PWA61129.1"/>
    </source>
</evidence>
<dbReference type="GO" id="GO:0006508">
    <property type="term" value="P:proteolysis"/>
    <property type="evidence" value="ECO:0007669"/>
    <property type="project" value="UniProtKB-KW"/>
</dbReference>
<dbReference type="STRING" id="35608.A0A2U1MIS6"/>
<evidence type="ECO:0000256" key="4">
    <source>
        <dbReference type="ARBA" id="ARBA00022801"/>
    </source>
</evidence>
<feature type="compositionally biased region" description="Low complexity" evidence="7">
    <location>
        <begin position="570"/>
        <end position="603"/>
    </location>
</feature>
<feature type="active site" evidence="6">
    <location>
        <position position="360"/>
    </location>
</feature>
<comment type="caution">
    <text evidence="9">The sequence shown here is derived from an EMBL/GenBank/DDBJ whole genome shotgun (WGS) entry which is preliminary data.</text>
</comment>
<dbReference type="InterPro" id="IPR034161">
    <property type="entry name" value="Pepsin-like_plant"/>
</dbReference>
<feature type="region of interest" description="Disordered" evidence="7">
    <location>
        <begin position="570"/>
        <end position="623"/>
    </location>
</feature>